<dbReference type="PANTHER" id="PTHR43689:SF8">
    <property type="entry name" value="ALPHA_BETA-HYDROLASES SUPERFAMILY PROTEIN"/>
    <property type="match status" value="1"/>
</dbReference>
<dbReference type="GO" id="GO:0016787">
    <property type="term" value="F:hydrolase activity"/>
    <property type="evidence" value="ECO:0007669"/>
    <property type="project" value="UniProtKB-KW"/>
</dbReference>
<sequence>MAGLDPAIHAPQRLGIDVDARVKPGHDDGEKSNSMINLTPAGFLTNGGASLEYKWLAPKSADAPTIVMLHEGLGSVGLWGDFPEKLQAATGAGIFLYSRAGYGQSSPVTLPRPLDYMHREALDVLPKLLDAIGFKRGLLLGHSDGASIATIYAGSHQDHRLQGIALIAPHFIVEDISVKSIAEIKTAYETTDLKARLGRWHKDVDNAFYGWNGAWLDPKFRSWDVSEYLAYIRVPVLVVQGVDDQYGTMRQVEIAQEECYCPVDLKVISEAGHSPHREAPGATLDAIAEFARAALRADLGLEGHAA</sequence>
<keyword evidence="2" id="KW-0378">Hydrolase</keyword>
<organism evidence="2 3">
    <name type="scientific">Bradyrhizobium iriomotense</name>
    <dbReference type="NCBI Taxonomy" id="441950"/>
    <lineage>
        <taxon>Bacteria</taxon>
        <taxon>Pseudomonadati</taxon>
        <taxon>Pseudomonadota</taxon>
        <taxon>Alphaproteobacteria</taxon>
        <taxon>Hyphomicrobiales</taxon>
        <taxon>Nitrobacteraceae</taxon>
        <taxon>Bradyrhizobium</taxon>
    </lineage>
</organism>
<evidence type="ECO:0000259" key="1">
    <source>
        <dbReference type="Pfam" id="PF12697"/>
    </source>
</evidence>
<reference evidence="3" key="1">
    <citation type="journal article" date="2019" name="Int. J. Syst. Evol. Microbiol.">
        <title>The Global Catalogue of Microorganisms (GCM) 10K type strain sequencing project: providing services to taxonomists for standard genome sequencing and annotation.</title>
        <authorList>
            <consortium name="The Broad Institute Genomics Platform"/>
            <consortium name="The Broad Institute Genome Sequencing Center for Infectious Disease"/>
            <person name="Wu L."/>
            <person name="Ma J."/>
        </authorList>
    </citation>
    <scope>NUCLEOTIDE SEQUENCE [LARGE SCALE GENOMIC DNA]</scope>
    <source>
        <strain evidence="3">NBRC 102520</strain>
    </source>
</reference>
<feature type="domain" description="AB hydrolase-1" evidence="1">
    <location>
        <begin position="66"/>
        <end position="285"/>
    </location>
</feature>
<dbReference type="Pfam" id="PF12697">
    <property type="entry name" value="Abhydrolase_6"/>
    <property type="match status" value="1"/>
</dbReference>
<dbReference type="PANTHER" id="PTHR43689">
    <property type="entry name" value="HYDROLASE"/>
    <property type="match status" value="1"/>
</dbReference>
<accession>A0ABQ6ATW8</accession>
<dbReference type="Gene3D" id="3.40.50.1820">
    <property type="entry name" value="alpha/beta hydrolase"/>
    <property type="match status" value="1"/>
</dbReference>
<dbReference type="Proteomes" id="UP001156905">
    <property type="component" value="Unassembled WGS sequence"/>
</dbReference>
<dbReference type="InterPro" id="IPR029058">
    <property type="entry name" value="AB_hydrolase_fold"/>
</dbReference>
<protein>
    <submittedName>
        <fullName evidence="2">Hydrolase</fullName>
    </submittedName>
</protein>
<keyword evidence="3" id="KW-1185">Reference proteome</keyword>
<gene>
    <name evidence="2" type="ORF">GCM10007857_23850</name>
</gene>
<dbReference type="InterPro" id="IPR000073">
    <property type="entry name" value="AB_hydrolase_1"/>
</dbReference>
<name>A0ABQ6ATW8_9BRAD</name>
<proteinExistence type="predicted"/>
<comment type="caution">
    <text evidence="2">The sequence shown here is derived from an EMBL/GenBank/DDBJ whole genome shotgun (WGS) entry which is preliminary data.</text>
</comment>
<dbReference type="SUPFAM" id="SSF53474">
    <property type="entry name" value="alpha/beta-Hydrolases"/>
    <property type="match status" value="1"/>
</dbReference>
<evidence type="ECO:0000313" key="3">
    <source>
        <dbReference type="Proteomes" id="UP001156905"/>
    </source>
</evidence>
<dbReference type="EMBL" id="BSOW01000007">
    <property type="protein sequence ID" value="GLR85674.1"/>
    <property type="molecule type" value="Genomic_DNA"/>
</dbReference>
<evidence type="ECO:0000313" key="2">
    <source>
        <dbReference type="EMBL" id="GLR85674.1"/>
    </source>
</evidence>